<dbReference type="STRING" id="1314674.A0A0D7BSJ5"/>
<name>A0A0D7BSJ5_9AGAR</name>
<dbReference type="OrthoDB" id="2013972at2759"/>
<feature type="compositionally biased region" description="Polar residues" evidence="1">
    <location>
        <begin position="451"/>
        <end position="460"/>
    </location>
</feature>
<dbReference type="EMBL" id="KN880435">
    <property type="protein sequence ID" value="KIY73518.1"/>
    <property type="molecule type" value="Genomic_DNA"/>
</dbReference>
<dbReference type="PANTHER" id="PTHR43591">
    <property type="entry name" value="METHYLTRANSFERASE"/>
    <property type="match status" value="1"/>
</dbReference>
<dbReference type="CDD" id="cd02440">
    <property type="entry name" value="AdoMet_MTases"/>
    <property type="match status" value="1"/>
</dbReference>
<feature type="compositionally biased region" description="Polar residues" evidence="1">
    <location>
        <begin position="113"/>
        <end position="130"/>
    </location>
</feature>
<protein>
    <recommendedName>
        <fullName evidence="2">Methyltransferase domain-containing protein</fullName>
    </recommendedName>
</protein>
<gene>
    <name evidence="3" type="ORF">CYLTODRAFT_218084</name>
</gene>
<accession>A0A0D7BSJ5</accession>
<feature type="compositionally biased region" description="Low complexity" evidence="1">
    <location>
        <begin position="141"/>
        <end position="170"/>
    </location>
</feature>
<evidence type="ECO:0000256" key="1">
    <source>
        <dbReference type="SAM" id="MobiDB-lite"/>
    </source>
</evidence>
<evidence type="ECO:0000313" key="3">
    <source>
        <dbReference type="EMBL" id="KIY73518.1"/>
    </source>
</evidence>
<feature type="region of interest" description="Disordered" evidence="1">
    <location>
        <begin position="635"/>
        <end position="655"/>
    </location>
</feature>
<feature type="region of interest" description="Disordered" evidence="1">
    <location>
        <begin position="112"/>
        <end position="252"/>
    </location>
</feature>
<dbReference type="Gene3D" id="3.40.50.150">
    <property type="entry name" value="Vaccinia Virus protein VP39"/>
    <property type="match status" value="1"/>
</dbReference>
<evidence type="ECO:0000259" key="2">
    <source>
        <dbReference type="Pfam" id="PF13649"/>
    </source>
</evidence>
<dbReference type="InterPro" id="IPR041698">
    <property type="entry name" value="Methyltransf_25"/>
</dbReference>
<dbReference type="PANTHER" id="PTHR43591:SF24">
    <property type="entry name" value="2-METHOXY-6-POLYPRENYL-1,4-BENZOQUINOL METHYLASE, MITOCHONDRIAL"/>
    <property type="match status" value="1"/>
</dbReference>
<feature type="region of interest" description="Disordered" evidence="1">
    <location>
        <begin position="1"/>
        <end position="99"/>
    </location>
</feature>
<proteinExistence type="predicted"/>
<feature type="region of interest" description="Disordered" evidence="1">
    <location>
        <begin position="419"/>
        <end position="502"/>
    </location>
</feature>
<feature type="compositionally biased region" description="Polar residues" evidence="1">
    <location>
        <begin position="207"/>
        <end position="229"/>
    </location>
</feature>
<feature type="compositionally biased region" description="Basic and acidic residues" evidence="1">
    <location>
        <begin position="73"/>
        <end position="93"/>
    </location>
</feature>
<feature type="compositionally biased region" description="Low complexity" evidence="1">
    <location>
        <begin position="422"/>
        <end position="450"/>
    </location>
</feature>
<feature type="compositionally biased region" description="Acidic residues" evidence="1">
    <location>
        <begin position="465"/>
        <end position="483"/>
    </location>
</feature>
<sequence>MDNSSQPPLPPPTKPFLNAASEPSYSASTLSPSYNRSFSQSSASNPAPMDGPLVPNRASKTPSMRGAPPLNKKPKDDDFVEPRPVSPRKDSDASRFSLPKALAKKRSFAQLFQIGNQSDQRNSSAPTTPTLEIPPALARDSSSSTSSYCSGRDSESSSSSLYSGVSSAATTPPPSSPTEEKMAVSLLPPSPTEMQVRPAKTIIPKRSLSSIKSQALPTSRPRSQTSPQTPLFGDGSKDSSEVPPPLPSKTKWRNNRFASKVADEPCDYVRSFEHVDLENDRHFELLLRRFYPPNSPLFFPVSKDPLDVLDMGCGEGNWLRYAASFWPSTNFIGVDIVDTMTPHITGTTKMRFQLGDVTKPWNFPTNTFDVVRLADMSMAIKHQTWAFVLGEAYRVLRRGGQLELVDDQIEFPKSISQFGYDSSRSTSSSGAPSSSRSTSPQPPRRGSSSQQCVSPNTVRGSSFFDMDDATSSEEDGDESDSGDSEQTPTTSRQLAMASRASPDDLLIEDEVINEHSWELRMQEAQDLEAVFTNMLGHKGYPVYTTTTLASAIRDVFGPTSLIAPKGRSVHLKLAPPGLTVDGVSMCKNQSTVSLCDEDIGEQPSTLANASNTGTIRKWMDRKKSNARRDLYDVMEDRQSTDSHSNSDSPPSFLSVDSKAAGRLGLTAADLSGAQQQARRRPSNPLLASSYNSNASTSTQSPGVIAWPHTFIPMSAAELEMHACKHMHTLIGCKLAIINYVQQFIDSETQEDIGPDDATMLHELSEYESFRRERFDWPKDLPSTHCSSPEHIIIKDARSVSYPGRNPKYRHPMPVPPGVKRDVGPFGMQELLHLRSIRAWAAIKPTRSSKDMSIDGFSAA</sequence>
<feature type="compositionally biased region" description="Polar residues" evidence="1">
    <location>
        <begin position="641"/>
        <end position="651"/>
    </location>
</feature>
<feature type="compositionally biased region" description="Polar residues" evidence="1">
    <location>
        <begin position="21"/>
        <end position="45"/>
    </location>
</feature>
<dbReference type="SUPFAM" id="SSF53335">
    <property type="entry name" value="S-adenosyl-L-methionine-dependent methyltransferases"/>
    <property type="match status" value="1"/>
</dbReference>
<feature type="domain" description="Methyltransferase" evidence="2">
    <location>
        <begin position="308"/>
        <end position="400"/>
    </location>
</feature>
<dbReference type="AlphaFoldDB" id="A0A0D7BSJ5"/>
<reference evidence="3 4" key="1">
    <citation type="journal article" date="2015" name="Fungal Genet. Biol.">
        <title>Evolution of novel wood decay mechanisms in Agaricales revealed by the genome sequences of Fistulina hepatica and Cylindrobasidium torrendii.</title>
        <authorList>
            <person name="Floudas D."/>
            <person name="Held B.W."/>
            <person name="Riley R."/>
            <person name="Nagy L.G."/>
            <person name="Koehler G."/>
            <person name="Ransdell A.S."/>
            <person name="Younus H."/>
            <person name="Chow J."/>
            <person name="Chiniquy J."/>
            <person name="Lipzen A."/>
            <person name="Tritt A."/>
            <person name="Sun H."/>
            <person name="Haridas S."/>
            <person name="LaButti K."/>
            <person name="Ohm R.A."/>
            <person name="Kues U."/>
            <person name="Blanchette R.A."/>
            <person name="Grigoriev I.V."/>
            <person name="Minto R.E."/>
            <person name="Hibbett D.S."/>
        </authorList>
    </citation>
    <scope>NUCLEOTIDE SEQUENCE [LARGE SCALE GENOMIC DNA]</scope>
    <source>
        <strain evidence="3 4">FP15055 ss-10</strain>
    </source>
</reference>
<dbReference type="Proteomes" id="UP000054007">
    <property type="component" value="Unassembled WGS sequence"/>
</dbReference>
<feature type="compositionally biased region" description="Low complexity" evidence="1">
    <location>
        <begin position="682"/>
        <end position="700"/>
    </location>
</feature>
<evidence type="ECO:0000313" key="4">
    <source>
        <dbReference type="Proteomes" id="UP000054007"/>
    </source>
</evidence>
<dbReference type="GO" id="GO:0008168">
    <property type="term" value="F:methyltransferase activity"/>
    <property type="evidence" value="ECO:0007669"/>
    <property type="project" value="TreeGrafter"/>
</dbReference>
<dbReference type="InterPro" id="IPR029063">
    <property type="entry name" value="SAM-dependent_MTases_sf"/>
</dbReference>
<dbReference type="Pfam" id="PF13649">
    <property type="entry name" value="Methyltransf_25"/>
    <property type="match status" value="1"/>
</dbReference>
<organism evidence="3 4">
    <name type="scientific">Cylindrobasidium torrendii FP15055 ss-10</name>
    <dbReference type="NCBI Taxonomy" id="1314674"/>
    <lineage>
        <taxon>Eukaryota</taxon>
        <taxon>Fungi</taxon>
        <taxon>Dikarya</taxon>
        <taxon>Basidiomycota</taxon>
        <taxon>Agaricomycotina</taxon>
        <taxon>Agaricomycetes</taxon>
        <taxon>Agaricomycetidae</taxon>
        <taxon>Agaricales</taxon>
        <taxon>Marasmiineae</taxon>
        <taxon>Physalacriaceae</taxon>
        <taxon>Cylindrobasidium</taxon>
    </lineage>
</organism>
<keyword evidence="4" id="KW-1185">Reference proteome</keyword>
<feature type="region of interest" description="Disordered" evidence="1">
    <location>
        <begin position="668"/>
        <end position="701"/>
    </location>
</feature>